<accession>A0A7R9WR24</accession>
<name>A0A7R9WR24_9STRA</name>
<gene>
    <name evidence="2" type="ORF">CAUS1442_LOCUS4711</name>
</gene>
<sequence length="156" mass="17253">MIVVECNPGERERDRLLQSRTRERNDEANAQEQNSRSANVKFDISIRHRQSIRRYQDEESMTMRSLISIQRLSRRALGRCSVRSLSCAWNGSAIGIDEGSASQGAQSSSRSYGSLPFDFDGSIARTSTLVDNTGSSVATTLGFLPEICIEEDDDGG</sequence>
<feature type="region of interest" description="Disordered" evidence="1">
    <location>
        <begin position="12"/>
        <end position="39"/>
    </location>
</feature>
<evidence type="ECO:0000313" key="2">
    <source>
        <dbReference type="EMBL" id="CAD8332610.1"/>
    </source>
</evidence>
<organism evidence="2">
    <name type="scientific">Craspedostauros australis</name>
    <dbReference type="NCBI Taxonomy" id="1486917"/>
    <lineage>
        <taxon>Eukaryota</taxon>
        <taxon>Sar</taxon>
        <taxon>Stramenopiles</taxon>
        <taxon>Ochrophyta</taxon>
        <taxon>Bacillariophyta</taxon>
        <taxon>Bacillariophyceae</taxon>
        <taxon>Bacillariophycidae</taxon>
        <taxon>Naviculales</taxon>
        <taxon>Naviculaceae</taxon>
        <taxon>Craspedostauros</taxon>
    </lineage>
</organism>
<feature type="compositionally biased region" description="Polar residues" evidence="1">
    <location>
        <begin position="28"/>
        <end position="38"/>
    </location>
</feature>
<proteinExistence type="predicted"/>
<reference evidence="2" key="1">
    <citation type="submission" date="2021-01" db="EMBL/GenBank/DDBJ databases">
        <authorList>
            <person name="Corre E."/>
            <person name="Pelletier E."/>
            <person name="Niang G."/>
            <person name="Scheremetjew M."/>
            <person name="Finn R."/>
            <person name="Kale V."/>
            <person name="Holt S."/>
            <person name="Cochrane G."/>
            <person name="Meng A."/>
            <person name="Brown T."/>
            <person name="Cohen L."/>
        </authorList>
    </citation>
    <scope>NUCLEOTIDE SEQUENCE</scope>
    <source>
        <strain evidence="2">CCMP3328</strain>
    </source>
</reference>
<dbReference type="AlphaFoldDB" id="A0A7R9WR24"/>
<feature type="compositionally biased region" description="Basic and acidic residues" evidence="1">
    <location>
        <begin position="12"/>
        <end position="27"/>
    </location>
</feature>
<protein>
    <submittedName>
        <fullName evidence="2">Uncharacterized protein</fullName>
    </submittedName>
</protein>
<evidence type="ECO:0000256" key="1">
    <source>
        <dbReference type="SAM" id="MobiDB-lite"/>
    </source>
</evidence>
<dbReference type="EMBL" id="HBEF01007558">
    <property type="protein sequence ID" value="CAD8332610.1"/>
    <property type="molecule type" value="Transcribed_RNA"/>
</dbReference>